<reference evidence="2" key="2">
    <citation type="submission" date="2015-01" db="EMBL/GenBank/DDBJ databases">
        <title>Evolutionary Origins and Diversification of the Mycorrhizal Mutualists.</title>
        <authorList>
            <consortium name="DOE Joint Genome Institute"/>
            <consortium name="Mycorrhizal Genomics Consortium"/>
            <person name="Kohler A."/>
            <person name="Kuo A."/>
            <person name="Nagy L.G."/>
            <person name="Floudas D."/>
            <person name="Copeland A."/>
            <person name="Barry K.W."/>
            <person name="Cichocki N."/>
            <person name="Veneault-Fourrey C."/>
            <person name="LaButti K."/>
            <person name="Lindquist E.A."/>
            <person name="Lipzen A."/>
            <person name="Lundell T."/>
            <person name="Morin E."/>
            <person name="Murat C."/>
            <person name="Riley R."/>
            <person name="Ohm R."/>
            <person name="Sun H."/>
            <person name="Tunlid A."/>
            <person name="Henrissat B."/>
            <person name="Grigoriev I.V."/>
            <person name="Hibbett D.S."/>
            <person name="Martin F."/>
        </authorList>
    </citation>
    <scope>NUCLEOTIDE SEQUENCE [LARGE SCALE GENOMIC DNA]</scope>
    <source>
        <strain evidence="2">LaAM-08-1</strain>
    </source>
</reference>
<gene>
    <name evidence="1" type="ORF">K443DRAFT_335528</name>
</gene>
<dbReference type="HOGENOM" id="CLU_1959919_0_0_1"/>
<organism evidence="1 2">
    <name type="scientific">Laccaria amethystina LaAM-08-1</name>
    <dbReference type="NCBI Taxonomy" id="1095629"/>
    <lineage>
        <taxon>Eukaryota</taxon>
        <taxon>Fungi</taxon>
        <taxon>Dikarya</taxon>
        <taxon>Basidiomycota</taxon>
        <taxon>Agaricomycotina</taxon>
        <taxon>Agaricomycetes</taxon>
        <taxon>Agaricomycetidae</taxon>
        <taxon>Agaricales</taxon>
        <taxon>Agaricineae</taxon>
        <taxon>Hydnangiaceae</taxon>
        <taxon>Laccaria</taxon>
    </lineage>
</organism>
<dbReference type="Proteomes" id="UP000054477">
    <property type="component" value="Unassembled WGS sequence"/>
</dbReference>
<reference evidence="1 2" key="1">
    <citation type="submission" date="2014-04" db="EMBL/GenBank/DDBJ databases">
        <authorList>
            <consortium name="DOE Joint Genome Institute"/>
            <person name="Kuo A."/>
            <person name="Kohler A."/>
            <person name="Nagy L.G."/>
            <person name="Floudas D."/>
            <person name="Copeland A."/>
            <person name="Barry K.W."/>
            <person name="Cichocki N."/>
            <person name="Veneault-Fourrey C."/>
            <person name="LaButti K."/>
            <person name="Lindquist E.A."/>
            <person name="Lipzen A."/>
            <person name="Lundell T."/>
            <person name="Morin E."/>
            <person name="Murat C."/>
            <person name="Sun H."/>
            <person name="Tunlid A."/>
            <person name="Henrissat B."/>
            <person name="Grigoriev I.V."/>
            <person name="Hibbett D.S."/>
            <person name="Martin F."/>
            <person name="Nordberg H.P."/>
            <person name="Cantor M.N."/>
            <person name="Hua S.X."/>
        </authorList>
    </citation>
    <scope>NUCLEOTIDE SEQUENCE [LARGE SCALE GENOMIC DNA]</scope>
    <source>
        <strain evidence="1 2">LaAM-08-1</strain>
    </source>
</reference>
<keyword evidence="2" id="KW-1185">Reference proteome</keyword>
<dbReference type="EMBL" id="KN838558">
    <property type="protein sequence ID" value="KIK05678.1"/>
    <property type="molecule type" value="Genomic_DNA"/>
</dbReference>
<proteinExistence type="predicted"/>
<evidence type="ECO:0000313" key="1">
    <source>
        <dbReference type="EMBL" id="KIK05678.1"/>
    </source>
</evidence>
<dbReference type="AlphaFoldDB" id="A0A0C9YC09"/>
<name>A0A0C9YC09_9AGAR</name>
<accession>A0A0C9YC09</accession>
<sequence length="128" mass="14752">MYIPRPHPNLMIDDARRKTNERVNRETCRVYYSRLPRKLAPCYMERTLGCSSKSFMYVQTRYFGCQLSSVGWKNTHTVYDSLGVGWGLVCHLIITPSAGHLASNRRPRVSNVIPHCFSVHKILGTHSR</sequence>
<protein>
    <submittedName>
        <fullName evidence="1">Unplaced genomic scaffold K443scaffold_23, whole genome shotgun sequence</fullName>
    </submittedName>
</protein>
<evidence type="ECO:0000313" key="2">
    <source>
        <dbReference type="Proteomes" id="UP000054477"/>
    </source>
</evidence>